<dbReference type="Gene3D" id="1.10.4030.10">
    <property type="entry name" value="Porin chaperone SurA, peptide-binding domain"/>
    <property type="match status" value="1"/>
</dbReference>
<keyword evidence="17" id="KW-1185">Reference proteome</keyword>
<dbReference type="PATRIC" id="fig|361183.4.peg.1194"/>
<evidence type="ECO:0000313" key="16">
    <source>
        <dbReference type="EMBL" id="ALE16517.1"/>
    </source>
</evidence>
<dbReference type="PANTHER" id="PTHR47529">
    <property type="entry name" value="PEPTIDYL-PROLYL CIS-TRANS ISOMERASE D"/>
    <property type="match status" value="1"/>
</dbReference>
<dbReference type="STRING" id="361183.AMC99_01223"/>
<dbReference type="InterPro" id="IPR027304">
    <property type="entry name" value="Trigger_fact/SurA_dom_sf"/>
</dbReference>
<gene>
    <name evidence="16" type="ORF">AMC99_01223</name>
</gene>
<keyword evidence="3" id="KW-1003">Cell membrane</keyword>
<evidence type="ECO:0000256" key="8">
    <source>
        <dbReference type="ARBA" id="ARBA00023186"/>
    </source>
</evidence>
<proteinExistence type="inferred from homology"/>
<dbReference type="Pfam" id="PF13624">
    <property type="entry name" value="SurA_N_3"/>
    <property type="match status" value="1"/>
</dbReference>
<evidence type="ECO:0000256" key="14">
    <source>
        <dbReference type="PROSITE-ProRule" id="PRU00278"/>
    </source>
</evidence>
<dbReference type="InterPro" id="IPR046357">
    <property type="entry name" value="PPIase_dom_sf"/>
</dbReference>
<dbReference type="KEGG" id="aep:AMC99_01223"/>
<dbReference type="SUPFAM" id="SSF54534">
    <property type="entry name" value="FKBP-like"/>
    <property type="match status" value="1"/>
</dbReference>
<dbReference type="Proteomes" id="UP000057938">
    <property type="component" value="Chromosome"/>
</dbReference>
<evidence type="ECO:0000256" key="11">
    <source>
        <dbReference type="ARBA" id="ARBA00038408"/>
    </source>
</evidence>
<dbReference type="PROSITE" id="PS50198">
    <property type="entry name" value="PPIC_PPIASE_2"/>
    <property type="match status" value="1"/>
</dbReference>
<evidence type="ECO:0000256" key="7">
    <source>
        <dbReference type="ARBA" id="ARBA00023136"/>
    </source>
</evidence>
<evidence type="ECO:0000259" key="15">
    <source>
        <dbReference type="PROSITE" id="PS50198"/>
    </source>
</evidence>
<dbReference type="GO" id="GO:0005886">
    <property type="term" value="C:plasma membrane"/>
    <property type="evidence" value="ECO:0007669"/>
    <property type="project" value="UniProtKB-SubCell"/>
</dbReference>
<keyword evidence="14" id="KW-0697">Rotamase</keyword>
<comment type="similarity">
    <text evidence="11">Belongs to the PpiD chaperone family.</text>
</comment>
<organism evidence="16 17">
    <name type="scientific">Altererythrobacter epoxidivorans</name>
    <dbReference type="NCBI Taxonomy" id="361183"/>
    <lineage>
        <taxon>Bacteria</taxon>
        <taxon>Pseudomonadati</taxon>
        <taxon>Pseudomonadota</taxon>
        <taxon>Alphaproteobacteria</taxon>
        <taxon>Sphingomonadales</taxon>
        <taxon>Erythrobacteraceae</taxon>
        <taxon>Altererythrobacter</taxon>
    </lineage>
</organism>
<keyword evidence="5" id="KW-0812">Transmembrane</keyword>
<evidence type="ECO:0000256" key="12">
    <source>
        <dbReference type="ARBA" id="ARBA00040743"/>
    </source>
</evidence>
<dbReference type="GO" id="GO:0003755">
    <property type="term" value="F:peptidyl-prolyl cis-trans isomerase activity"/>
    <property type="evidence" value="ECO:0007669"/>
    <property type="project" value="UniProtKB-KW"/>
</dbReference>
<sequence length="644" mass="69343">MIQFFRRFFASKIGLAITIAFVGLIGLAFASMDVSGSGTFGGISGGDRVAVVGDAKIGTAELRNGANSGLEEARQSNPTLSMQAFVEGGGLESTINRLIDRFALNEYARMAGLRAGDNLVNSEIMQIGAFAGPDGSFDQQAYLAALRQRNLTDAQFRRDVTESLMARQLVSHTLLGNRMPDKIALRYASLLRERRKGAIALIPSSAYAPKGEPTAKQLQAFYEANRGRYIRPERRTLRYAGFDASIVENRIAPTDAEIAARYERDKAQYSASQARTFTQLIVPTQQAAESLRSRAQSGASLDTLAREAGFSTSKVGPITRSELVSTANEAVAKAAFDAARGAVAAPARSPLGWHVMRVDAVDTKAARSLAQVTPEIREALTNEKRLTALADVTAQIEEELDGGASLSEIAKTYDLTLRSTPALTADGRIYGQPESGSPDVLMPIIETAFQMEEGEPQLAEVTRGQNFIVFEVQEVTPSATAPMDEIKDRLVAAWRLSEGSRLAKAASDRIIAAVRKGTSLAEAMQAEKVALPPVDQIDLNRQQLVTQSQQVPPPLVLLFSMAEGTVKRLEGASDIGWFVVDLDDISVEPIAKDDPLVAATKQNLGPAIGNEYASQLVAAIKEEIGVERNETAIEAVRKQLTGES</sequence>
<dbReference type="PANTHER" id="PTHR47529:SF1">
    <property type="entry name" value="PERIPLASMIC CHAPERONE PPID"/>
    <property type="match status" value="1"/>
</dbReference>
<evidence type="ECO:0000256" key="1">
    <source>
        <dbReference type="ARBA" id="ARBA00004382"/>
    </source>
</evidence>
<dbReference type="EMBL" id="CP012669">
    <property type="protein sequence ID" value="ALE16517.1"/>
    <property type="molecule type" value="Genomic_DNA"/>
</dbReference>
<evidence type="ECO:0000256" key="5">
    <source>
        <dbReference type="ARBA" id="ARBA00022692"/>
    </source>
</evidence>
<comment type="subcellular location">
    <subcellularLocation>
        <location evidence="1">Cell inner membrane</location>
        <topology evidence="1">Single-pass type II membrane protein</topology>
        <orientation evidence="1">Periplasmic side</orientation>
    </subcellularLocation>
</comment>
<keyword evidence="7" id="KW-0472">Membrane</keyword>
<keyword evidence="8" id="KW-0143">Chaperone</keyword>
<evidence type="ECO:0000256" key="10">
    <source>
        <dbReference type="ARBA" id="ARBA00031484"/>
    </source>
</evidence>
<evidence type="ECO:0000256" key="3">
    <source>
        <dbReference type="ARBA" id="ARBA00022475"/>
    </source>
</evidence>
<evidence type="ECO:0000313" key="17">
    <source>
        <dbReference type="Proteomes" id="UP000057938"/>
    </source>
</evidence>
<dbReference type="Gene3D" id="3.10.50.40">
    <property type="match status" value="1"/>
</dbReference>
<keyword evidence="14 16" id="KW-0413">Isomerase</keyword>
<protein>
    <recommendedName>
        <fullName evidence="2">Parvulin-like PPIase</fullName>
    </recommendedName>
    <alternativeName>
        <fullName evidence="9">Peptidyl-prolyl cis-trans isomerase plp</fullName>
    </alternativeName>
    <alternativeName>
        <fullName evidence="12">Periplasmic chaperone PpiD</fullName>
    </alternativeName>
    <alternativeName>
        <fullName evidence="13">Periplasmic folding chaperone</fullName>
    </alternativeName>
    <alternativeName>
        <fullName evidence="10">Rotamase plp</fullName>
    </alternativeName>
</protein>
<keyword evidence="6" id="KW-1133">Transmembrane helix</keyword>
<feature type="domain" description="PpiC" evidence="15">
    <location>
        <begin position="272"/>
        <end position="360"/>
    </location>
</feature>
<evidence type="ECO:0000256" key="6">
    <source>
        <dbReference type="ARBA" id="ARBA00022989"/>
    </source>
</evidence>
<dbReference type="InterPro" id="IPR000297">
    <property type="entry name" value="PPIase_PpiC"/>
</dbReference>
<name>A0A0M4LUC3_9SPHN</name>
<dbReference type="Pfam" id="PF13145">
    <property type="entry name" value="Rotamase_2"/>
    <property type="match status" value="1"/>
</dbReference>
<evidence type="ECO:0000256" key="9">
    <source>
        <dbReference type="ARBA" id="ARBA00030642"/>
    </source>
</evidence>
<accession>A0A0M4LUC3</accession>
<evidence type="ECO:0000256" key="2">
    <source>
        <dbReference type="ARBA" id="ARBA00018370"/>
    </source>
</evidence>
<dbReference type="InterPro" id="IPR052029">
    <property type="entry name" value="PpiD_chaperone"/>
</dbReference>
<keyword evidence="4" id="KW-0997">Cell inner membrane</keyword>
<dbReference type="OrthoDB" id="9768393at2"/>
<evidence type="ECO:0000256" key="4">
    <source>
        <dbReference type="ARBA" id="ARBA00022519"/>
    </source>
</evidence>
<dbReference type="AlphaFoldDB" id="A0A0M4LUC3"/>
<evidence type="ECO:0000256" key="13">
    <source>
        <dbReference type="ARBA" id="ARBA00042775"/>
    </source>
</evidence>
<dbReference type="RefSeq" id="WP_061924089.1">
    <property type="nucleotide sequence ID" value="NZ_CP012669.1"/>
</dbReference>
<reference evidence="16 17" key="1">
    <citation type="submission" date="2015-09" db="EMBL/GenBank/DDBJ databases">
        <title>Complete genome sequence of a benzo[a]pyrene-degrading bacterium Altererythrobacter epoxidivorans CGMCC 1.7731T.</title>
        <authorList>
            <person name="Li Z."/>
            <person name="Cheng H."/>
            <person name="Huo Y."/>
            <person name="Xu X."/>
        </authorList>
    </citation>
    <scope>NUCLEOTIDE SEQUENCE [LARGE SCALE GENOMIC DNA]</scope>
    <source>
        <strain evidence="16 17">CGMCC 1.7731</strain>
    </source>
</reference>
<dbReference type="SUPFAM" id="SSF109998">
    <property type="entry name" value="Triger factor/SurA peptide-binding domain-like"/>
    <property type="match status" value="1"/>
</dbReference>